<comment type="function">
    <text evidence="8">Part of the Tol-Pal system, which plays a role in outer membrane invagination during cell division and is important for maintaining outer membrane integrity.</text>
</comment>
<keyword evidence="3 8" id="KW-0472">Membrane</keyword>
<comment type="similarity">
    <text evidence="8">Belongs to the Pal lipoprotein family.</text>
</comment>
<dbReference type="Pfam" id="PF00691">
    <property type="entry name" value="OmpA"/>
    <property type="match status" value="1"/>
</dbReference>
<dbReference type="InterPro" id="IPR006690">
    <property type="entry name" value="OMPA-like_CS"/>
</dbReference>
<feature type="signal peptide" evidence="10">
    <location>
        <begin position="1"/>
        <end position="24"/>
    </location>
</feature>
<dbReference type="AlphaFoldDB" id="A0AB38YD37"/>
<dbReference type="GO" id="GO:0051301">
    <property type="term" value="P:cell division"/>
    <property type="evidence" value="ECO:0007669"/>
    <property type="project" value="UniProtKB-UniRule"/>
</dbReference>
<evidence type="ECO:0000256" key="8">
    <source>
        <dbReference type="HAMAP-Rule" id="MF_02204"/>
    </source>
</evidence>
<dbReference type="PANTHER" id="PTHR30329:SF21">
    <property type="entry name" value="LIPOPROTEIN YIAD-RELATED"/>
    <property type="match status" value="1"/>
</dbReference>
<dbReference type="InterPro" id="IPR050330">
    <property type="entry name" value="Bact_OuterMem_StrucFunc"/>
</dbReference>
<dbReference type="InterPro" id="IPR039001">
    <property type="entry name" value="Pal"/>
</dbReference>
<dbReference type="GO" id="GO:0009279">
    <property type="term" value="C:cell outer membrane"/>
    <property type="evidence" value="ECO:0007669"/>
    <property type="project" value="UniProtKB-SubCell"/>
</dbReference>
<keyword evidence="6 8" id="KW-0449">Lipoprotein</keyword>
<evidence type="ECO:0000313" key="12">
    <source>
        <dbReference type="EMBL" id="WLD57290.1"/>
    </source>
</evidence>
<evidence type="ECO:0000256" key="6">
    <source>
        <dbReference type="ARBA" id="ARBA00023288"/>
    </source>
</evidence>
<dbReference type="InterPro" id="IPR036737">
    <property type="entry name" value="OmpA-like_sf"/>
</dbReference>
<feature type="chain" id="PRO_5044246611" description="Peptidoglycan-associated lipoprotein" evidence="10">
    <location>
        <begin position="25"/>
        <end position="178"/>
    </location>
</feature>
<protein>
    <recommendedName>
        <fullName evidence="8">Peptidoglycan-associated lipoprotein</fullName>
        <shortName evidence="8">PAL</shortName>
    </recommendedName>
</protein>
<gene>
    <name evidence="8 12" type="primary">pal</name>
    <name evidence="12" type="ORF">NFC81_11245</name>
</gene>
<evidence type="ECO:0000256" key="4">
    <source>
        <dbReference type="ARBA" id="ARBA00023139"/>
    </source>
</evidence>
<dbReference type="PROSITE" id="PS01068">
    <property type="entry name" value="OMPA_1"/>
    <property type="match status" value="1"/>
</dbReference>
<proteinExistence type="inferred from homology"/>
<name>A0AB38YD37_9GAMM</name>
<evidence type="ECO:0000256" key="7">
    <source>
        <dbReference type="ARBA" id="ARBA00023306"/>
    </source>
</evidence>
<feature type="region of interest" description="Disordered" evidence="9">
    <location>
        <begin position="27"/>
        <end position="48"/>
    </location>
</feature>
<dbReference type="HAMAP" id="MF_02204">
    <property type="entry name" value="Pal"/>
    <property type="match status" value="1"/>
</dbReference>
<accession>A0AB38YD37</accession>
<dbReference type="PROSITE" id="PS51123">
    <property type="entry name" value="OMPA_2"/>
    <property type="match status" value="1"/>
</dbReference>
<feature type="domain" description="OmpA-like" evidence="11">
    <location>
        <begin position="64"/>
        <end position="178"/>
    </location>
</feature>
<evidence type="ECO:0000256" key="3">
    <source>
        <dbReference type="ARBA" id="ARBA00023136"/>
    </source>
</evidence>
<comment type="subcellular location">
    <subcellularLocation>
        <location evidence="8">Cell outer membrane</location>
        <topology evidence="8">Lipid-anchor</topology>
    </subcellularLocation>
</comment>
<dbReference type="Gene3D" id="3.30.1330.60">
    <property type="entry name" value="OmpA-like domain"/>
    <property type="match status" value="1"/>
</dbReference>
<keyword evidence="2 8" id="KW-0732">Signal</keyword>
<evidence type="ECO:0000256" key="5">
    <source>
        <dbReference type="ARBA" id="ARBA00023237"/>
    </source>
</evidence>
<sequence>MSKIKLLQVLLVSGILGVVGCSSAQVDDAAGASTTTTDTTTTDTTPSAGSEVMVIEPPVETETMTAMGAPDISVVFFAFDSFTVDATSRSVLDAHADYLRNNPNLVVVLEGHTDERGSAEYNLALGENRAKAVQDYLRLRGVDGAQMYVTSFGEMKPAARGSNESAWALNRRVEIQYQ</sequence>
<dbReference type="InterPro" id="IPR006664">
    <property type="entry name" value="OMP_bac"/>
</dbReference>
<dbReference type="InterPro" id="IPR006665">
    <property type="entry name" value="OmpA-like"/>
</dbReference>
<comment type="subunit">
    <text evidence="8">The Tol-Pal system is composed of five core proteins: the inner membrane proteins TolA, TolQ and TolR, the periplasmic protein TolB and the outer membrane protein Pal. They form a network linking the inner and outer membranes and the peptidoglycan layer.</text>
</comment>
<dbReference type="EMBL" id="CP101717">
    <property type="protein sequence ID" value="WLD57290.1"/>
    <property type="molecule type" value="Genomic_DNA"/>
</dbReference>
<dbReference type="PANTHER" id="PTHR30329">
    <property type="entry name" value="STATOR ELEMENT OF FLAGELLAR MOTOR COMPLEX"/>
    <property type="match status" value="1"/>
</dbReference>
<dbReference type="CDD" id="cd07185">
    <property type="entry name" value="OmpA_C-like"/>
    <property type="match status" value="1"/>
</dbReference>
<dbReference type="PROSITE" id="PS51257">
    <property type="entry name" value="PROKAR_LIPOPROTEIN"/>
    <property type="match status" value="1"/>
</dbReference>
<dbReference type="SUPFAM" id="SSF103088">
    <property type="entry name" value="OmpA-like"/>
    <property type="match status" value="1"/>
</dbReference>
<dbReference type="RefSeq" id="WP_304994577.1">
    <property type="nucleotide sequence ID" value="NZ_CP101717.1"/>
</dbReference>
<evidence type="ECO:0000256" key="1">
    <source>
        <dbReference type="ARBA" id="ARBA00022618"/>
    </source>
</evidence>
<evidence type="ECO:0000259" key="11">
    <source>
        <dbReference type="PROSITE" id="PS51123"/>
    </source>
</evidence>
<evidence type="ECO:0000256" key="9">
    <source>
        <dbReference type="SAM" id="MobiDB-lite"/>
    </source>
</evidence>
<keyword evidence="1 8" id="KW-0132">Cell division</keyword>
<dbReference type="PRINTS" id="PR01021">
    <property type="entry name" value="OMPADOMAIN"/>
</dbReference>
<feature type="compositionally biased region" description="Low complexity" evidence="9">
    <location>
        <begin position="34"/>
        <end position="45"/>
    </location>
</feature>
<keyword evidence="4 8" id="KW-0564">Palmitate</keyword>
<reference evidence="12" key="1">
    <citation type="submission" date="2022-07" db="EMBL/GenBank/DDBJ databases">
        <title>Complete genome sequence of Salinispirillum sp. LH10-3-1 capable of multiple carbohydrate inversion isolated from a soda lake.</title>
        <authorList>
            <person name="Liu J."/>
            <person name="Zhai Y."/>
            <person name="Zhang H."/>
            <person name="Yang H."/>
            <person name="Qu J."/>
            <person name="Li J."/>
        </authorList>
    </citation>
    <scope>NUCLEOTIDE SEQUENCE</scope>
    <source>
        <strain evidence="12">LH 10-3-1</strain>
    </source>
</reference>
<keyword evidence="7 8" id="KW-0131">Cell cycle</keyword>
<dbReference type="InterPro" id="IPR014169">
    <property type="entry name" value="Pal_lipo_C"/>
</dbReference>
<evidence type="ECO:0000256" key="10">
    <source>
        <dbReference type="SAM" id="SignalP"/>
    </source>
</evidence>
<evidence type="ECO:0000256" key="2">
    <source>
        <dbReference type="ARBA" id="ARBA00022729"/>
    </source>
</evidence>
<dbReference type="NCBIfam" id="TIGR02802">
    <property type="entry name" value="Pal_lipo"/>
    <property type="match status" value="1"/>
</dbReference>
<organism evidence="12">
    <name type="scientific">Salinispirillum sp. LH 10-3-1</name>
    <dbReference type="NCBI Taxonomy" id="2952525"/>
    <lineage>
        <taxon>Bacteria</taxon>
        <taxon>Pseudomonadati</taxon>
        <taxon>Pseudomonadota</taxon>
        <taxon>Gammaproteobacteria</taxon>
        <taxon>Oceanospirillales</taxon>
        <taxon>Saccharospirillaceae</taxon>
        <taxon>Salinispirillum</taxon>
    </lineage>
</organism>
<keyword evidence="5 8" id="KW-0998">Cell outer membrane</keyword>